<dbReference type="Pfam" id="PF14579">
    <property type="entry name" value="HHH_6"/>
    <property type="match status" value="1"/>
</dbReference>
<keyword evidence="9 11" id="KW-0239">DNA-directed DNA polymerase</keyword>
<reference evidence="15" key="1">
    <citation type="journal article" date="2018" name="Environ. Microbiol.">
        <title>Sporulation capability and amylosome conservation among diverse human colonic and rumen isolates of the keystone starch-degrader Ruminococcus bromii.</title>
        <authorList>
            <person name="Mukhopadhya I."/>
            <person name="Morais S."/>
            <person name="Laverde-Gomez J."/>
            <person name="Sheridan P.O."/>
            <person name="Walker A.W."/>
            <person name="Kelly W."/>
            <person name="Klieve A.V."/>
            <person name="Ouwerkerk D."/>
            <person name="Duncan S.H."/>
            <person name="Louis P."/>
            <person name="Koropatkin N."/>
            <person name="Cockburn D."/>
            <person name="Kibler R."/>
            <person name="Cooper P.J."/>
            <person name="Sandoval C."/>
            <person name="Crost E."/>
            <person name="Juge N."/>
            <person name="Bayer E.A."/>
            <person name="Flint H.J."/>
        </authorList>
    </citation>
    <scope>NUCLEOTIDE SEQUENCE [LARGE SCALE GENOMIC DNA]</scope>
    <source>
        <strain evidence="15">ATCC 27255</strain>
    </source>
</reference>
<keyword evidence="2 11" id="KW-0963">Cytoplasm</keyword>
<keyword evidence="3 11" id="KW-0808">Transferase</keyword>
<keyword evidence="5 11" id="KW-0235">DNA replication</keyword>
<protein>
    <recommendedName>
        <fullName evidence="11">DNA polymerase III PolC-type</fullName>
        <shortName evidence="11">PolIII</shortName>
        <ecNumber evidence="11">2.7.7.7</ecNumber>
    </recommendedName>
</protein>
<feature type="domain" description="Polymerase/histidinol phosphatase N-terminal" evidence="14">
    <location>
        <begin position="345"/>
        <end position="417"/>
    </location>
</feature>
<dbReference type="InterPro" id="IPR013520">
    <property type="entry name" value="Ribonucl_H"/>
</dbReference>
<name>A0A2N0UZL9_9FIRM</name>
<dbReference type="InterPro" id="IPR029460">
    <property type="entry name" value="DNAPol_HHH"/>
</dbReference>
<evidence type="ECO:0000256" key="1">
    <source>
        <dbReference type="ARBA" id="ARBA00003452"/>
    </source>
</evidence>
<evidence type="ECO:0000256" key="7">
    <source>
        <dbReference type="ARBA" id="ARBA00022801"/>
    </source>
</evidence>
<dbReference type="GO" id="GO:0003887">
    <property type="term" value="F:DNA-directed DNA polymerase activity"/>
    <property type="evidence" value="ECO:0007669"/>
    <property type="project" value="UniProtKB-UniRule"/>
</dbReference>
<dbReference type="InterPro" id="IPR040982">
    <property type="entry name" value="DNA_pol3_finger"/>
</dbReference>
<evidence type="ECO:0000259" key="13">
    <source>
        <dbReference type="SMART" id="SM00479"/>
    </source>
</evidence>
<comment type="similarity">
    <text evidence="11">Belongs to the DNA polymerase type-C family. PolC subfamily.</text>
</comment>
<keyword evidence="4 11" id="KW-0548">Nucleotidyltransferase</keyword>
<evidence type="ECO:0000256" key="5">
    <source>
        <dbReference type="ARBA" id="ARBA00022705"/>
    </source>
</evidence>
<dbReference type="Gene3D" id="1.10.150.700">
    <property type="entry name" value="PolC, middle finger domain"/>
    <property type="match status" value="1"/>
</dbReference>
<dbReference type="Gene3D" id="3.30.1900.20">
    <property type="match status" value="2"/>
</dbReference>
<dbReference type="Gene3D" id="3.20.20.140">
    <property type="entry name" value="Metal-dependent hydrolases"/>
    <property type="match status" value="2"/>
</dbReference>
<dbReference type="HAMAP" id="MF_00356">
    <property type="entry name" value="DNApol_PolC"/>
    <property type="match status" value="1"/>
</dbReference>
<dbReference type="GO" id="GO:0006261">
    <property type="term" value="P:DNA-templated DNA replication"/>
    <property type="evidence" value="ECO:0007669"/>
    <property type="project" value="UniProtKB-UniRule"/>
</dbReference>
<dbReference type="Pfam" id="PF00929">
    <property type="entry name" value="RNase_T"/>
    <property type="match status" value="1"/>
</dbReference>
<keyword evidence="8 11" id="KW-0269">Exonuclease</keyword>
<dbReference type="SMART" id="SM00479">
    <property type="entry name" value="EXOIII"/>
    <property type="match status" value="1"/>
</dbReference>
<gene>
    <name evidence="11 15" type="primary">polC</name>
    <name evidence="15" type="ORF">RBATCC27255_00333</name>
</gene>
<dbReference type="InterPro" id="IPR011708">
    <property type="entry name" value="DNA_pol3_alpha_NTPase_dom"/>
</dbReference>
<keyword evidence="7 11" id="KW-0378">Hydrolase</keyword>
<dbReference type="PANTHER" id="PTHR32294:SF5">
    <property type="entry name" value="DNA POLYMERASE III POLC-TYPE"/>
    <property type="match status" value="1"/>
</dbReference>
<dbReference type="InterPro" id="IPR004805">
    <property type="entry name" value="DnaE2/DnaE/PolC"/>
</dbReference>
<comment type="catalytic activity">
    <reaction evidence="10 11">
        <text>DNA(n) + a 2'-deoxyribonucleoside 5'-triphosphate = DNA(n+1) + diphosphate</text>
        <dbReference type="Rhea" id="RHEA:22508"/>
        <dbReference type="Rhea" id="RHEA-COMP:17339"/>
        <dbReference type="Rhea" id="RHEA-COMP:17340"/>
        <dbReference type="ChEBI" id="CHEBI:33019"/>
        <dbReference type="ChEBI" id="CHEBI:61560"/>
        <dbReference type="ChEBI" id="CHEBI:173112"/>
        <dbReference type="EC" id="2.7.7.7"/>
    </reaction>
</comment>
<dbReference type="Gene3D" id="1.10.150.870">
    <property type="match status" value="1"/>
</dbReference>
<dbReference type="NCBIfam" id="NF001688">
    <property type="entry name" value="PRK00448.1"/>
    <property type="match status" value="1"/>
</dbReference>
<feature type="coiled-coil region" evidence="12">
    <location>
        <begin position="153"/>
        <end position="196"/>
    </location>
</feature>
<dbReference type="CDD" id="cd07309">
    <property type="entry name" value="PHP"/>
    <property type="match status" value="1"/>
</dbReference>
<dbReference type="NCBIfam" id="TIGR00573">
    <property type="entry name" value="dnaq"/>
    <property type="match status" value="1"/>
</dbReference>
<evidence type="ECO:0000256" key="4">
    <source>
        <dbReference type="ARBA" id="ARBA00022695"/>
    </source>
</evidence>
<evidence type="ECO:0000256" key="12">
    <source>
        <dbReference type="SAM" id="Coils"/>
    </source>
</evidence>
<comment type="subcellular location">
    <subcellularLocation>
        <location evidence="11">Cytoplasm</location>
    </subcellularLocation>
</comment>
<dbReference type="InterPro" id="IPR003141">
    <property type="entry name" value="Pol/His_phosphatase_N"/>
</dbReference>
<dbReference type="RefSeq" id="WP_101028459.1">
    <property type="nucleotide sequence ID" value="NZ_CABMMZ010000026.1"/>
</dbReference>
<feature type="domain" description="Exonuclease" evidence="13">
    <location>
        <begin position="434"/>
        <end position="599"/>
    </location>
</feature>
<dbReference type="InterPro" id="IPR036397">
    <property type="entry name" value="RNaseH_sf"/>
</dbReference>
<dbReference type="Proteomes" id="UP000233425">
    <property type="component" value="Unassembled WGS sequence"/>
</dbReference>
<comment type="function">
    <text evidence="1 11">Required for replicative DNA synthesis. This DNA polymerase also exhibits 3' to 5' exonuclease activity.</text>
</comment>
<evidence type="ECO:0000256" key="3">
    <source>
        <dbReference type="ARBA" id="ARBA00022679"/>
    </source>
</evidence>
<evidence type="ECO:0000259" key="14">
    <source>
        <dbReference type="SMART" id="SM00481"/>
    </source>
</evidence>
<evidence type="ECO:0000256" key="8">
    <source>
        <dbReference type="ARBA" id="ARBA00022839"/>
    </source>
</evidence>
<dbReference type="NCBIfam" id="TIGR01405">
    <property type="entry name" value="polC_Gram_pos"/>
    <property type="match status" value="1"/>
</dbReference>
<evidence type="ECO:0000256" key="10">
    <source>
        <dbReference type="ARBA" id="ARBA00049244"/>
    </source>
</evidence>
<accession>A0A2N0UZL9</accession>
<evidence type="ECO:0000256" key="2">
    <source>
        <dbReference type="ARBA" id="ARBA00022490"/>
    </source>
</evidence>
<dbReference type="InterPro" id="IPR006054">
    <property type="entry name" value="DnaQ"/>
</dbReference>
<evidence type="ECO:0000256" key="11">
    <source>
        <dbReference type="HAMAP-Rule" id="MF_00356"/>
    </source>
</evidence>
<dbReference type="Gene3D" id="3.30.420.10">
    <property type="entry name" value="Ribonuclease H-like superfamily/Ribonuclease H"/>
    <property type="match status" value="1"/>
</dbReference>
<dbReference type="Gene3D" id="6.10.140.1510">
    <property type="match status" value="1"/>
</dbReference>
<dbReference type="Gene3D" id="2.40.50.140">
    <property type="entry name" value="Nucleic acid-binding proteins"/>
    <property type="match status" value="1"/>
</dbReference>
<proteinExistence type="inferred from homology"/>
<dbReference type="InterPro" id="IPR012340">
    <property type="entry name" value="NA-bd_OB-fold"/>
</dbReference>
<dbReference type="CDD" id="cd07435">
    <property type="entry name" value="PHP_PolIIIA_POLC"/>
    <property type="match status" value="1"/>
</dbReference>
<dbReference type="GO" id="GO:0003677">
    <property type="term" value="F:DNA binding"/>
    <property type="evidence" value="ECO:0007669"/>
    <property type="project" value="UniProtKB-UniRule"/>
</dbReference>
<dbReference type="InterPro" id="IPR004013">
    <property type="entry name" value="PHP_dom"/>
</dbReference>
<evidence type="ECO:0000313" key="15">
    <source>
        <dbReference type="EMBL" id="PKD32385.1"/>
    </source>
</evidence>
<dbReference type="EMBL" id="NNSR01000026">
    <property type="protein sequence ID" value="PKD32385.1"/>
    <property type="molecule type" value="Genomic_DNA"/>
</dbReference>
<evidence type="ECO:0000313" key="16">
    <source>
        <dbReference type="Proteomes" id="UP000233425"/>
    </source>
</evidence>
<keyword evidence="16" id="KW-1185">Reference proteome</keyword>
<organism evidence="15 16">
    <name type="scientific">Ruminococcus bromii</name>
    <dbReference type="NCBI Taxonomy" id="40518"/>
    <lineage>
        <taxon>Bacteria</taxon>
        <taxon>Bacillati</taxon>
        <taxon>Bacillota</taxon>
        <taxon>Clostridia</taxon>
        <taxon>Eubacteriales</taxon>
        <taxon>Oscillospiraceae</taxon>
        <taxon>Ruminococcus</taxon>
    </lineage>
</organism>
<dbReference type="GO" id="GO:0005737">
    <property type="term" value="C:cytoplasm"/>
    <property type="evidence" value="ECO:0007669"/>
    <property type="project" value="UniProtKB-SubCell"/>
</dbReference>
<dbReference type="InterPro" id="IPR012337">
    <property type="entry name" value="RNaseH-like_sf"/>
</dbReference>
<keyword evidence="12" id="KW-0175">Coiled coil</keyword>
<dbReference type="GO" id="GO:0008408">
    <property type="term" value="F:3'-5' exonuclease activity"/>
    <property type="evidence" value="ECO:0007669"/>
    <property type="project" value="UniProtKB-UniRule"/>
</dbReference>
<dbReference type="SMART" id="SM00481">
    <property type="entry name" value="POLIIIAc"/>
    <property type="match status" value="1"/>
</dbReference>
<dbReference type="InterPro" id="IPR006308">
    <property type="entry name" value="Pol_III_a_PolC-type_gram_pos"/>
</dbReference>
<keyword evidence="6 11" id="KW-0540">Nuclease</keyword>
<dbReference type="CDD" id="cd04484">
    <property type="entry name" value="polC_OBF"/>
    <property type="match status" value="1"/>
</dbReference>
<dbReference type="PANTHER" id="PTHR32294">
    <property type="entry name" value="DNA POLYMERASE III SUBUNIT ALPHA"/>
    <property type="match status" value="1"/>
</dbReference>
<dbReference type="Pfam" id="PF17657">
    <property type="entry name" value="DNA_pol3_finger"/>
    <property type="match status" value="1"/>
</dbReference>
<evidence type="ECO:0000256" key="6">
    <source>
        <dbReference type="ARBA" id="ARBA00022722"/>
    </source>
</evidence>
<dbReference type="EC" id="2.7.7.7" evidence="11"/>
<dbReference type="CDD" id="cd06127">
    <property type="entry name" value="DEDDh"/>
    <property type="match status" value="1"/>
</dbReference>
<comment type="caution">
    <text evidence="15">The sequence shown here is derived from an EMBL/GenBank/DDBJ whole genome shotgun (WGS) entry which is preliminary data.</text>
</comment>
<dbReference type="Pfam" id="PF07733">
    <property type="entry name" value="DNA_pol3_alpha"/>
    <property type="match status" value="2"/>
</dbReference>
<dbReference type="Pfam" id="PF02811">
    <property type="entry name" value="PHP"/>
    <property type="match status" value="1"/>
</dbReference>
<evidence type="ECO:0000256" key="9">
    <source>
        <dbReference type="ARBA" id="ARBA00022932"/>
    </source>
</evidence>
<dbReference type="FunFam" id="3.30.420.10:FF:000045">
    <property type="entry name" value="3'-5' exonuclease DinG"/>
    <property type="match status" value="1"/>
</dbReference>
<dbReference type="SUPFAM" id="SSF53098">
    <property type="entry name" value="Ribonuclease H-like"/>
    <property type="match status" value="1"/>
</dbReference>
<dbReference type="InterPro" id="IPR044923">
    <property type="entry name" value="PolC_middle_finger_sf"/>
</dbReference>
<sequence length="1452" mass="162168">MKTLGEVFSSQFGINLPQQASKGELTQLDINKQSRLIILSVNFSELIGRDLLFEAEKSITKVLAYHAVIKPHFPTELFSADYFPQLYAAVRRDIPSINGTLNNAEVKFENNTLTINLLNGGKTLLDSKGFDKALVKQIYEEFNLHISVIYTGTFEVEENNEEYKAAIQNAQEKINRENLQKAAEFYQEEAETAKQREEIHAENTTAEIEIREGKFSTPQIVQSSIRPLYGRSIRGKMIPISSISGDSGRIVVWGDVFDIEKKVTKSGDKNIFTIDITDYTGSTTAKIFNSIKESAVIDNIKKGDTIVVQGDVEYDKYAGELVVNARSVGTAQKVKVVDNAEKKRVELHMHTNMSQMDAVTSAGDLVNRAYQWGHKAVAITDHGVAQAFPDAMKAADKINKDEEKIKVIYGVEAYFMDDLVESVKGDADTGFDGTFICFDIETTGLSAARDKITEIGAVKVENGIITDKFSTFVNPEMPIPQKITQLTGITDEMVKDAPSQSEAVSAFLEFAGDNVLVAHNAPFDTSFIAKACEDMGREYNYTSIDTVAISRAILTDIKNCKLDTVAKFLRLGEFNHHRATDDAEMLAKIFITLCRRLTDDFGITKTNDINTKIAGGDFKKLPTYHQIILVKNKTGLKNLYRLISYSHLNYFYKKPRIPKSELVKYRDGLIIGSACCAGQLYMAILDGKPWGELKQIASFYDYLEIQPAGNNSFMIRDGRFDSVDELHKIDSTIIRLAKELGKPVCATCDVHFMDPTDSEFRKILMAGQGYKDADQQAPLYFRTTAEMLKEFEWLGKDKAYEYVVENPNKIADMCEYIRPIPKGTFPPNIEGAQEQLIDITWKRAKEKYGDPLPEIVKARLDKELNSITTYGFSVLYMTAQKLVADSEAHGYLVGSRGSVGSSFVATMSGISEVNPLCPHYVCPNCKHSEFITDGSYGSGFDMPPKNCPECGTLMDQDGHEIPFETFLGFKGDKVPDIDLNFSGEYQSKSHRYTEELFGKNNVFKAGTISTVAEKTALGFVKKYAQERGLVMHKAEEKRLAIGCTGVKRTTGQHPGGMVVVPRTNDVYDFCPVQHPANDVNSDNITTHFDFHSIHDTITKLDELGHDVPTIYHYLELYTGIPVMKVSMSDPEVMSLFTSPKALGVTEEDIDSKTGTFSLPECGTAFVRGMLVEAQPKTFTDLLQIAGLSHGTDVWLGNAQELIHNGTCTISEVIGTRDSIMTYLMHKGLEPGMAFKIMEIVRKGNATKLLTEEHFKAMREHNVPEWYIDSCMKIKYMFPKAHAAAYMIATLRLGWYKVHKPVEYYAAYFTVRSENLDGAIAMQGHKAVRDKMNNIKQKQSVHEATAKDEAEYQTLQIVNEMMARKIEFLPVDIYKSEAKMFKVEDGKIRLPFSSLPGVGGAAADSLAETGKHTEYLSIEDMQIKTKVTKAVIETLKDVGVLNDLPESSQMSLF</sequence>